<accession>A0A1F6GL69</accession>
<evidence type="ECO:0000313" key="4">
    <source>
        <dbReference type="Proteomes" id="UP000177583"/>
    </source>
</evidence>
<comment type="caution">
    <text evidence="3">The sequence shown here is derived from an EMBL/GenBank/DDBJ whole genome shotgun (WGS) entry which is preliminary data.</text>
</comment>
<dbReference type="Gene3D" id="1.10.1130.10">
    <property type="entry name" value="Flavocytochrome C3, Chain A"/>
    <property type="match status" value="2"/>
</dbReference>
<keyword evidence="1 2" id="KW-0732">Signal</keyword>
<dbReference type="SUPFAM" id="SSF48695">
    <property type="entry name" value="Multiheme cytochromes"/>
    <property type="match status" value="1"/>
</dbReference>
<dbReference type="EMBL" id="MFNF01000066">
    <property type="protein sequence ID" value="OGG98852.1"/>
    <property type="molecule type" value="Genomic_DNA"/>
</dbReference>
<organism evidence="3 4">
    <name type="scientific">Candidatus Lambdaproteobacteria bacterium RIFOXYD2_FULL_56_26</name>
    <dbReference type="NCBI Taxonomy" id="1817773"/>
    <lineage>
        <taxon>Bacteria</taxon>
        <taxon>Pseudomonadati</taxon>
        <taxon>Pseudomonadota</taxon>
        <taxon>Candidatus Lambdaproteobacteria</taxon>
    </lineage>
</organism>
<dbReference type="InterPro" id="IPR051829">
    <property type="entry name" value="Multiheme_Cytochr_ET"/>
</dbReference>
<evidence type="ECO:0000313" key="3">
    <source>
        <dbReference type="EMBL" id="OGG98852.1"/>
    </source>
</evidence>
<dbReference type="AlphaFoldDB" id="A0A1F6GL69"/>
<name>A0A1F6GL69_9PROT</name>
<evidence type="ECO:0000256" key="1">
    <source>
        <dbReference type="ARBA" id="ARBA00022729"/>
    </source>
</evidence>
<dbReference type="PANTHER" id="PTHR35038">
    <property type="entry name" value="DISSIMILATORY SULFITE REDUCTASE SIRA"/>
    <property type="match status" value="1"/>
</dbReference>
<dbReference type="Proteomes" id="UP000177583">
    <property type="component" value="Unassembled WGS sequence"/>
</dbReference>
<feature type="chain" id="PRO_5009524736" evidence="2">
    <location>
        <begin position="20"/>
        <end position="503"/>
    </location>
</feature>
<evidence type="ECO:0000256" key="2">
    <source>
        <dbReference type="SAM" id="SignalP"/>
    </source>
</evidence>
<gene>
    <name evidence="3" type="ORF">A2557_13180</name>
</gene>
<feature type="signal peptide" evidence="2">
    <location>
        <begin position="1"/>
        <end position="19"/>
    </location>
</feature>
<dbReference type="GO" id="GO:0016491">
    <property type="term" value="F:oxidoreductase activity"/>
    <property type="evidence" value="ECO:0007669"/>
    <property type="project" value="TreeGrafter"/>
</dbReference>
<proteinExistence type="predicted"/>
<protein>
    <submittedName>
        <fullName evidence="3">Uncharacterized protein</fullName>
    </submittedName>
</protein>
<dbReference type="PANTHER" id="PTHR35038:SF8">
    <property type="entry name" value="C-TYPE POLYHEME CYTOCHROME OMCC"/>
    <property type="match status" value="1"/>
</dbReference>
<dbReference type="InterPro" id="IPR036280">
    <property type="entry name" value="Multihaem_cyt_sf"/>
</dbReference>
<reference evidence="3 4" key="1">
    <citation type="journal article" date="2016" name="Nat. Commun.">
        <title>Thousands of microbial genomes shed light on interconnected biogeochemical processes in an aquifer system.</title>
        <authorList>
            <person name="Anantharaman K."/>
            <person name="Brown C.T."/>
            <person name="Hug L.A."/>
            <person name="Sharon I."/>
            <person name="Castelle C.J."/>
            <person name="Probst A.J."/>
            <person name="Thomas B.C."/>
            <person name="Singh A."/>
            <person name="Wilkins M.J."/>
            <person name="Karaoz U."/>
            <person name="Brodie E.L."/>
            <person name="Williams K.H."/>
            <person name="Hubbard S.S."/>
            <person name="Banfield J.F."/>
        </authorList>
    </citation>
    <scope>NUCLEOTIDE SEQUENCE [LARGE SCALE GENOMIC DNA]</scope>
</reference>
<sequence>MNRLFWVLVLVGTTSAARATCLICHPAVQSPASHGAVGCQACHGGSKETTKELAHQGLVRRPGELAWAGKSCGQSSCHPDQVRRVGQSLMASGSGMIELTQKTFGEPGPPPVGRLGETGAQGYLRKLCVSCHLGQGLLNPEDPVSRRGGGCLACHLGTVRQKGHFPLDKKIGSDRCFGCHSRSGRVSLTYAGFAELSPNRKKTEPGEQRLTDGRPVRLMPADRHFTAGLECIDCHTGRGLMGGPVAARHQGEQREITCLDCHDGEARPPFVARRFGTPLVKLEQTQGVRTLRLKLTGTLVRVPLLGLGHGGQEHRRLSCDACHSTWAPQCYGCHIRYLPQEKQLDHQSGQLTPGRWVETGWDFEAGLPDLGVQGERIRPFVPGMVASLELPGKPVRRWNHYAPLSPHSTGKARSCDSCHQPDPALAVPGAAARRWNGESPRKEVRALNETEQQKIKAVGLCLPCHLAPSGFYRDFGQKRQRLQRDTSLGTTHQGVDFSKALLY</sequence>